<evidence type="ECO:0000313" key="20">
    <source>
        <dbReference type="EMBL" id="QDL08194.1"/>
    </source>
</evidence>
<feature type="transmembrane region" description="Helical" evidence="16">
    <location>
        <begin position="293"/>
        <end position="311"/>
    </location>
</feature>
<dbReference type="KEGG" id="bsen:DP114_10030"/>
<dbReference type="NCBIfam" id="NF005141">
    <property type="entry name" value="PRK06590.1"/>
    <property type="match status" value="1"/>
</dbReference>
<dbReference type="Pfam" id="PF01010">
    <property type="entry name" value="Proton_antipo_C"/>
    <property type="match status" value="1"/>
</dbReference>
<keyword evidence="7" id="KW-1278">Translocase</keyword>
<evidence type="ECO:0000256" key="16">
    <source>
        <dbReference type="SAM" id="Phobius"/>
    </source>
</evidence>
<reference evidence="20 21" key="1">
    <citation type="submission" date="2018-06" db="EMBL/GenBank/DDBJ databases">
        <title>Comparative genomics of Brasilonema spp. strains.</title>
        <authorList>
            <person name="Alvarenga D.O."/>
            <person name="Fiore M.F."/>
            <person name="Varani A.M."/>
        </authorList>
    </citation>
    <scope>NUCLEOTIDE SEQUENCE [LARGE SCALE GENOMIC DNA]</scope>
    <source>
        <strain evidence="20 21">CENA114</strain>
    </source>
</reference>
<keyword evidence="6" id="KW-0618">Plastoquinone</keyword>
<feature type="transmembrane region" description="Helical" evidence="16">
    <location>
        <begin position="260"/>
        <end position="281"/>
    </location>
</feature>
<keyword evidence="4" id="KW-0874">Quinone</keyword>
<keyword evidence="9" id="KW-0520">NAD</keyword>
<dbReference type="GO" id="GO:0016020">
    <property type="term" value="C:membrane"/>
    <property type="evidence" value="ECO:0007669"/>
    <property type="project" value="UniProtKB-SubCell"/>
</dbReference>
<feature type="transmembrane region" description="Helical" evidence="16">
    <location>
        <begin position="91"/>
        <end position="110"/>
    </location>
</feature>
<keyword evidence="3 14" id="KW-0812">Transmembrane</keyword>
<dbReference type="Gene3D" id="1.20.5.2700">
    <property type="match status" value="1"/>
</dbReference>
<feature type="transmembrane region" description="Helical" evidence="16">
    <location>
        <begin position="220"/>
        <end position="239"/>
    </location>
</feature>
<feature type="transmembrane region" description="Helical" evidence="16">
    <location>
        <begin position="682"/>
        <end position="700"/>
    </location>
</feature>
<evidence type="ECO:0000256" key="11">
    <source>
        <dbReference type="ARBA" id="ARBA00025624"/>
    </source>
</evidence>
<feature type="transmembrane region" description="Helical" evidence="16">
    <location>
        <begin position="531"/>
        <end position="552"/>
    </location>
</feature>
<dbReference type="InterPro" id="IPR001516">
    <property type="entry name" value="Proton_antipo_N"/>
</dbReference>
<evidence type="ECO:0000256" key="14">
    <source>
        <dbReference type="RuleBase" id="RU000320"/>
    </source>
</evidence>
<feature type="transmembrane region" description="Helical" evidence="16">
    <location>
        <begin position="350"/>
        <end position="371"/>
    </location>
</feature>
<proteinExistence type="inferred from homology"/>
<dbReference type="PRINTS" id="PR01435">
    <property type="entry name" value="NPOXDRDTASE5"/>
</dbReference>
<name>A0A856MCY3_9CYAN</name>
<comment type="similarity">
    <text evidence="2">Belongs to the complex I subunit 5 family.</text>
</comment>
<dbReference type="Pfam" id="PF00361">
    <property type="entry name" value="Proton_antipo_M"/>
    <property type="match status" value="1"/>
</dbReference>
<feature type="compositionally biased region" description="Basic and acidic residues" evidence="15">
    <location>
        <begin position="498"/>
        <end position="510"/>
    </location>
</feature>
<dbReference type="EMBL" id="CP030118">
    <property type="protein sequence ID" value="QDL08194.1"/>
    <property type="molecule type" value="Genomic_DNA"/>
</dbReference>
<evidence type="ECO:0000256" key="13">
    <source>
        <dbReference type="ARBA" id="ARBA00048026"/>
    </source>
</evidence>
<dbReference type="GO" id="GO:0012505">
    <property type="term" value="C:endomembrane system"/>
    <property type="evidence" value="ECO:0007669"/>
    <property type="project" value="UniProtKB-SubCell"/>
</dbReference>
<evidence type="ECO:0000256" key="3">
    <source>
        <dbReference type="ARBA" id="ARBA00022692"/>
    </source>
</evidence>
<evidence type="ECO:0000256" key="8">
    <source>
        <dbReference type="ARBA" id="ARBA00022989"/>
    </source>
</evidence>
<evidence type="ECO:0000256" key="7">
    <source>
        <dbReference type="ARBA" id="ARBA00022967"/>
    </source>
</evidence>
<comment type="catalytic activity">
    <reaction evidence="13">
        <text>a plastoquinone + NADH + (n+1) H(+)(in) = a plastoquinol + NAD(+) + n H(+)(out)</text>
        <dbReference type="Rhea" id="RHEA:42608"/>
        <dbReference type="Rhea" id="RHEA-COMP:9561"/>
        <dbReference type="Rhea" id="RHEA-COMP:9562"/>
        <dbReference type="ChEBI" id="CHEBI:15378"/>
        <dbReference type="ChEBI" id="CHEBI:17757"/>
        <dbReference type="ChEBI" id="CHEBI:57540"/>
        <dbReference type="ChEBI" id="CHEBI:57945"/>
        <dbReference type="ChEBI" id="CHEBI:62192"/>
    </reaction>
</comment>
<keyword evidence="5" id="KW-0521">NADP</keyword>
<dbReference type="InterPro" id="IPR002128">
    <property type="entry name" value="NADH_UbQ_OxRdtase_chlpt_su5_C"/>
</dbReference>
<evidence type="ECO:0000256" key="9">
    <source>
        <dbReference type="ARBA" id="ARBA00023027"/>
    </source>
</evidence>
<dbReference type="PRINTS" id="PR01434">
    <property type="entry name" value="NADHDHGNASE5"/>
</dbReference>
<feature type="transmembrane region" description="Helical" evidence="16">
    <location>
        <begin position="147"/>
        <end position="166"/>
    </location>
</feature>
<feature type="region of interest" description="Disordered" evidence="15">
    <location>
        <begin position="498"/>
        <end position="521"/>
    </location>
</feature>
<evidence type="ECO:0000256" key="1">
    <source>
        <dbReference type="ARBA" id="ARBA00004127"/>
    </source>
</evidence>
<feature type="transmembrane region" description="Helical" evidence="16">
    <location>
        <begin position="578"/>
        <end position="603"/>
    </location>
</feature>
<keyword evidence="10 16" id="KW-0472">Membrane</keyword>
<evidence type="ECO:0000259" key="18">
    <source>
        <dbReference type="Pfam" id="PF00662"/>
    </source>
</evidence>
<comment type="subcellular location">
    <subcellularLocation>
        <location evidence="1">Endomembrane system</location>
        <topology evidence="1">Multi-pass membrane protein</topology>
    </subcellularLocation>
    <subcellularLocation>
        <location evidence="14">Membrane</location>
        <topology evidence="14">Multi-pass membrane protein</topology>
    </subcellularLocation>
</comment>
<evidence type="ECO:0000256" key="10">
    <source>
        <dbReference type="ARBA" id="ARBA00023136"/>
    </source>
</evidence>
<dbReference type="GO" id="GO:0042773">
    <property type="term" value="P:ATP synthesis coupled electron transport"/>
    <property type="evidence" value="ECO:0007669"/>
    <property type="project" value="InterPro"/>
</dbReference>
<feature type="domain" description="NADH:quinone oxidoreductase/Mrp antiporter transmembrane" evidence="17">
    <location>
        <begin position="141"/>
        <end position="441"/>
    </location>
</feature>
<evidence type="ECO:0000313" key="21">
    <source>
        <dbReference type="Proteomes" id="UP000503129"/>
    </source>
</evidence>
<dbReference type="Proteomes" id="UP000503129">
    <property type="component" value="Chromosome"/>
</dbReference>
<evidence type="ECO:0000256" key="6">
    <source>
        <dbReference type="ARBA" id="ARBA00022957"/>
    </source>
</evidence>
<protein>
    <submittedName>
        <fullName evidence="20">NADH-quinone oxidoreductase subunit L</fullName>
    </submittedName>
</protein>
<dbReference type="AlphaFoldDB" id="A0A856MCY3"/>
<feature type="transmembrane region" description="Helical" evidence="16">
    <location>
        <begin position="41"/>
        <end position="63"/>
    </location>
</feature>
<dbReference type="InterPro" id="IPR001750">
    <property type="entry name" value="ND/Mrp_TM"/>
</dbReference>
<keyword evidence="21" id="KW-1185">Reference proteome</keyword>
<feature type="transmembrane region" description="Helical" evidence="16">
    <location>
        <begin position="122"/>
        <end position="141"/>
    </location>
</feature>
<feature type="transmembrane region" description="Helical" evidence="16">
    <location>
        <begin position="323"/>
        <end position="344"/>
    </location>
</feature>
<feature type="transmembrane region" description="Helical" evidence="16">
    <location>
        <begin position="392"/>
        <end position="412"/>
    </location>
</feature>
<dbReference type="Pfam" id="PF00662">
    <property type="entry name" value="Proton_antipo_N"/>
    <property type="match status" value="1"/>
</dbReference>
<dbReference type="GO" id="GO:0015990">
    <property type="term" value="P:electron transport coupled proton transport"/>
    <property type="evidence" value="ECO:0007669"/>
    <property type="project" value="TreeGrafter"/>
</dbReference>
<feature type="transmembrane region" description="Helical" evidence="16">
    <location>
        <begin position="187"/>
        <end position="208"/>
    </location>
</feature>
<organism evidence="20 21">
    <name type="scientific">Brasilonema sennae CENA114</name>
    <dbReference type="NCBI Taxonomy" id="415709"/>
    <lineage>
        <taxon>Bacteria</taxon>
        <taxon>Bacillati</taxon>
        <taxon>Cyanobacteriota</taxon>
        <taxon>Cyanophyceae</taxon>
        <taxon>Nostocales</taxon>
        <taxon>Scytonemataceae</taxon>
        <taxon>Brasilonema</taxon>
        <taxon>Bromeliae group (in: Brasilonema)</taxon>
    </lineage>
</organism>
<feature type="domain" description="NADH-Ubiquinone oxidoreductase (complex I) chain 5 N-terminal" evidence="18">
    <location>
        <begin position="75"/>
        <end position="125"/>
    </location>
</feature>
<dbReference type="InterPro" id="IPR018393">
    <property type="entry name" value="NADHpl_OxRdtase_5_subgr"/>
</dbReference>
<dbReference type="RefSeq" id="WP_171976008.1">
    <property type="nucleotide sequence ID" value="NZ_CAWOXK010000001.1"/>
</dbReference>
<evidence type="ECO:0000256" key="2">
    <source>
        <dbReference type="ARBA" id="ARBA00008200"/>
    </source>
</evidence>
<keyword evidence="8 16" id="KW-1133">Transmembrane helix</keyword>
<dbReference type="NCBIfam" id="NF005626">
    <property type="entry name" value="PRK07376.1"/>
    <property type="match status" value="1"/>
</dbReference>
<feature type="transmembrane region" description="Helical" evidence="16">
    <location>
        <begin position="424"/>
        <end position="447"/>
    </location>
</feature>
<dbReference type="InterPro" id="IPR003945">
    <property type="entry name" value="NU5C-like"/>
</dbReference>
<evidence type="ECO:0000256" key="15">
    <source>
        <dbReference type="SAM" id="MobiDB-lite"/>
    </source>
</evidence>
<feature type="domain" description="NADH:ubiquinone/plastoquinone oxidoreductase chloroplast chain 5 C-terminal" evidence="19">
    <location>
        <begin position="515"/>
        <end position="647"/>
    </location>
</feature>
<evidence type="ECO:0000259" key="19">
    <source>
        <dbReference type="Pfam" id="PF01010"/>
    </source>
</evidence>
<comment type="catalytic activity">
    <reaction evidence="12">
        <text>a plastoquinone + NADPH + (n+1) H(+)(in) = a plastoquinol + NADP(+) + n H(+)(out)</text>
        <dbReference type="Rhea" id="RHEA:42612"/>
        <dbReference type="Rhea" id="RHEA-COMP:9561"/>
        <dbReference type="Rhea" id="RHEA-COMP:9562"/>
        <dbReference type="ChEBI" id="CHEBI:15378"/>
        <dbReference type="ChEBI" id="CHEBI:17757"/>
        <dbReference type="ChEBI" id="CHEBI:57783"/>
        <dbReference type="ChEBI" id="CHEBI:58349"/>
        <dbReference type="ChEBI" id="CHEBI:62192"/>
    </reaction>
</comment>
<evidence type="ECO:0000259" key="17">
    <source>
        <dbReference type="Pfam" id="PF00361"/>
    </source>
</evidence>
<feature type="transmembrane region" description="Helical" evidence="16">
    <location>
        <begin position="6"/>
        <end position="29"/>
    </location>
</feature>
<dbReference type="PANTHER" id="PTHR42829">
    <property type="entry name" value="NADH-UBIQUINONE OXIDOREDUCTASE CHAIN 5"/>
    <property type="match status" value="1"/>
</dbReference>
<accession>A0A856MCY3</accession>
<sequence>MEVIYQYAWLIPVLPLLGAMLVGLGLISLNQVTNSLRQLNAAFIISLMGLAMALSFALLWSQIQGHAPYTRTLEWAAAGNFHLNMGYTVDHLTALMLVVVTTVAVLVMVYTDGYMAHDPGYVRFYAYLSLFGSSMLGLVVSPNLVQVYIFWELVGMCSYLLVGFWYDRKAAADACQKAFVTNRVGDFGLLLGILGLFWATGSFEFNVMGDRLAQLVQTGAVSNLLAIVLAILVFLGPVAKSAQFPLHVWLPDAMEGPTPISALIHAATMVAAGVFLIARMYPVFEHVPAAMNVIAFTGALTAFLGATIAITQNDIKKGLAYSTISQLGYMVMAMGVGAYSAGLFHLMTHAYFKAMLFLGSGSVIHGMEGVVGHDPNLAQDMRLMGGLRKYMPVTAITFFIGCVAISGIPPFAGFWSKDEILGKVFAVNPLLWAIGWLTAGITAFYMFRMYFVTFEGKFRGNQTNLWQKLKSPAGMGIVTGFDAAPAFGPGAMTKGELEATEEHHHDDHSHGHGHGHSQYPHESPWTMTLPLAILAVPSILIGLLGTPFANYFEEFIFPPSETLAEVVEKAAEFNPSEFYIMAGASVGISLIGITLASLTYLLGKINPVAIAAKIQPLYEFSLNKWYFDDIYHRVFVVGLRRLARQVMEVDFRVVDGAVNLTGFFTLITGEGLKYLENGRAQFYALIIFGAVLGLVIVFGVT</sequence>
<evidence type="ECO:0000256" key="5">
    <source>
        <dbReference type="ARBA" id="ARBA00022857"/>
    </source>
</evidence>
<comment type="function">
    <text evidence="11">NDH-1 shuttles electrons from NAD(P)H, via FMN and iron-sulfur (Fe-S) centers, to quinones in the respiratory chain. The immediate electron acceptor for the enzyme in this species is believed to be plastoquinone. Couples the redox reaction to proton translocation (for every two electrons transferred, four hydrogen ions are translocated across the cytoplasmic membrane), and thus conserves the redox energy in a proton gradient.</text>
</comment>
<dbReference type="GO" id="GO:0048038">
    <property type="term" value="F:quinone binding"/>
    <property type="evidence" value="ECO:0007669"/>
    <property type="project" value="UniProtKB-KW"/>
</dbReference>
<evidence type="ECO:0000256" key="12">
    <source>
        <dbReference type="ARBA" id="ARBA00047726"/>
    </source>
</evidence>
<dbReference type="NCBIfam" id="TIGR01974">
    <property type="entry name" value="NDH_I_L"/>
    <property type="match status" value="1"/>
</dbReference>
<dbReference type="GO" id="GO:0008137">
    <property type="term" value="F:NADH dehydrogenase (ubiquinone) activity"/>
    <property type="evidence" value="ECO:0007669"/>
    <property type="project" value="InterPro"/>
</dbReference>
<evidence type="ECO:0000256" key="4">
    <source>
        <dbReference type="ARBA" id="ARBA00022719"/>
    </source>
</evidence>
<dbReference type="GO" id="GO:0003954">
    <property type="term" value="F:NADH dehydrogenase activity"/>
    <property type="evidence" value="ECO:0007669"/>
    <property type="project" value="TreeGrafter"/>
</dbReference>
<gene>
    <name evidence="20" type="ORF">DP114_10030</name>
</gene>
<dbReference type="PANTHER" id="PTHR42829:SF2">
    <property type="entry name" value="NADH-UBIQUINONE OXIDOREDUCTASE CHAIN 5"/>
    <property type="match status" value="1"/>
</dbReference>